<name>A0A7X0M8H2_9ACTN</name>
<keyword evidence="2" id="KW-1185">Reference proteome</keyword>
<protein>
    <submittedName>
        <fullName evidence="1">Uncharacterized protein</fullName>
    </submittedName>
</protein>
<sequence length="70" mass="7216">MDVLASATAAAGAQTSTIPVRAPPMRVRFIEVATIHSLPEGFIEWLSVFEPAPRTGSGIGTAKPVKAVAA</sequence>
<gene>
    <name evidence="1" type="ORF">BJ992_005279</name>
</gene>
<dbReference type="RefSeq" id="WP_184989490.1">
    <property type="nucleotide sequence ID" value="NZ_BAAALO010000019.1"/>
</dbReference>
<comment type="caution">
    <text evidence="1">The sequence shown here is derived from an EMBL/GenBank/DDBJ whole genome shotgun (WGS) entry which is preliminary data.</text>
</comment>
<proteinExistence type="predicted"/>
<reference evidence="1 2" key="1">
    <citation type="submission" date="2020-08" db="EMBL/GenBank/DDBJ databases">
        <title>Sequencing the genomes of 1000 actinobacteria strains.</title>
        <authorList>
            <person name="Klenk H.-P."/>
        </authorList>
    </citation>
    <scope>NUCLEOTIDE SEQUENCE [LARGE SCALE GENOMIC DNA]</scope>
    <source>
        <strain evidence="1 2">DSM 44936</strain>
    </source>
</reference>
<dbReference type="Proteomes" id="UP000555564">
    <property type="component" value="Unassembled WGS sequence"/>
</dbReference>
<accession>A0A7X0M8H2</accession>
<dbReference type="EMBL" id="JACHIU010000001">
    <property type="protein sequence ID" value="MBB6475848.1"/>
    <property type="molecule type" value="Genomic_DNA"/>
</dbReference>
<dbReference type="AlphaFoldDB" id="A0A7X0M8H2"/>
<evidence type="ECO:0000313" key="1">
    <source>
        <dbReference type="EMBL" id="MBB6475848.1"/>
    </source>
</evidence>
<organism evidence="1 2">
    <name type="scientific">Sphaerisporangium rubeum</name>
    <dbReference type="NCBI Taxonomy" id="321317"/>
    <lineage>
        <taxon>Bacteria</taxon>
        <taxon>Bacillati</taxon>
        <taxon>Actinomycetota</taxon>
        <taxon>Actinomycetes</taxon>
        <taxon>Streptosporangiales</taxon>
        <taxon>Streptosporangiaceae</taxon>
        <taxon>Sphaerisporangium</taxon>
    </lineage>
</organism>
<evidence type="ECO:0000313" key="2">
    <source>
        <dbReference type="Proteomes" id="UP000555564"/>
    </source>
</evidence>